<dbReference type="SUPFAM" id="SSF53697">
    <property type="entry name" value="SIS domain"/>
    <property type="match status" value="1"/>
</dbReference>
<dbReference type="AlphaFoldDB" id="A0A918MRC1"/>
<evidence type="ECO:0000256" key="6">
    <source>
        <dbReference type="ARBA" id="ARBA00022576"/>
    </source>
</evidence>
<dbReference type="GO" id="GO:0006002">
    <property type="term" value="P:fructose 6-phosphate metabolic process"/>
    <property type="evidence" value="ECO:0007669"/>
    <property type="project" value="TreeGrafter"/>
</dbReference>
<dbReference type="InterPro" id="IPR047084">
    <property type="entry name" value="GFAT_N"/>
</dbReference>
<feature type="domain" description="SIS" evidence="12">
    <location>
        <begin position="292"/>
        <end position="431"/>
    </location>
</feature>
<dbReference type="PANTHER" id="PTHR10937:SF0">
    <property type="entry name" value="GLUTAMINE--FRUCTOSE-6-PHOSPHATE TRANSAMINASE (ISOMERIZING)"/>
    <property type="match status" value="1"/>
</dbReference>
<dbReference type="PROSITE" id="PS51278">
    <property type="entry name" value="GATASE_TYPE_2"/>
    <property type="match status" value="1"/>
</dbReference>
<evidence type="ECO:0000256" key="2">
    <source>
        <dbReference type="ARBA" id="ARBA00004496"/>
    </source>
</evidence>
<dbReference type="InterPro" id="IPR035466">
    <property type="entry name" value="GlmS/AgaS_SIS"/>
</dbReference>
<evidence type="ECO:0000256" key="5">
    <source>
        <dbReference type="ARBA" id="ARBA00022490"/>
    </source>
</evidence>
<dbReference type="PANTHER" id="PTHR10937">
    <property type="entry name" value="GLUCOSAMINE--FRUCTOSE-6-PHOSPHATE AMINOTRANSFERASE, ISOMERIZING"/>
    <property type="match status" value="1"/>
</dbReference>
<dbReference type="GO" id="GO:0006047">
    <property type="term" value="P:UDP-N-acetylglucosamine metabolic process"/>
    <property type="evidence" value="ECO:0007669"/>
    <property type="project" value="TreeGrafter"/>
</dbReference>
<comment type="function">
    <text evidence="10">Catalyzes the first step in hexosamine metabolism, converting fructose-6P into glucosamine-6P using glutamine as a nitrogen source.</text>
</comment>
<reference evidence="13" key="2">
    <citation type="submission" date="2020-09" db="EMBL/GenBank/DDBJ databases">
        <authorList>
            <person name="Sun Q."/>
            <person name="Kim S."/>
        </authorList>
    </citation>
    <scope>NUCLEOTIDE SEQUENCE</scope>
    <source>
        <strain evidence="13">KCTC 12113</strain>
    </source>
</reference>
<dbReference type="RefSeq" id="WP_026814713.1">
    <property type="nucleotide sequence ID" value="NZ_BMWP01000039.1"/>
</dbReference>
<comment type="catalytic activity">
    <reaction evidence="1 10">
        <text>D-fructose 6-phosphate + L-glutamine = D-glucosamine 6-phosphate + L-glutamate</text>
        <dbReference type="Rhea" id="RHEA:13237"/>
        <dbReference type="ChEBI" id="CHEBI:29985"/>
        <dbReference type="ChEBI" id="CHEBI:58359"/>
        <dbReference type="ChEBI" id="CHEBI:58725"/>
        <dbReference type="ChEBI" id="CHEBI:61527"/>
        <dbReference type="EC" id="2.6.1.16"/>
    </reaction>
</comment>
<dbReference type="FunFam" id="3.40.50.10490:FF:000002">
    <property type="entry name" value="Glutamine--fructose-6-phosphate aminotransferase [isomerizing]"/>
    <property type="match status" value="1"/>
</dbReference>
<keyword evidence="14" id="KW-1185">Reference proteome</keyword>
<protein>
    <recommendedName>
        <fullName evidence="4 10">Glutamine--fructose-6-phosphate aminotransferase [isomerizing]</fullName>
        <ecNumber evidence="3 10">2.6.1.16</ecNumber>
    </recommendedName>
    <alternativeName>
        <fullName evidence="10">D-fructose-6-phosphate amidotransferase</fullName>
    </alternativeName>
    <alternativeName>
        <fullName evidence="10">GFAT</fullName>
    </alternativeName>
    <alternativeName>
        <fullName evidence="10">Glucosamine-6-phosphate synthase</fullName>
    </alternativeName>
    <alternativeName>
        <fullName evidence="10">Hexosephosphate aminotransferase</fullName>
    </alternativeName>
    <alternativeName>
        <fullName evidence="10">L-glutamine--D-fructose-6-phosphate amidotransferase</fullName>
    </alternativeName>
</protein>
<dbReference type="GO" id="GO:0005829">
    <property type="term" value="C:cytosol"/>
    <property type="evidence" value="ECO:0007669"/>
    <property type="project" value="TreeGrafter"/>
</dbReference>
<dbReference type="SUPFAM" id="SSF56235">
    <property type="entry name" value="N-terminal nucleophile aminohydrolases (Ntn hydrolases)"/>
    <property type="match status" value="1"/>
</dbReference>
<dbReference type="FunFam" id="3.60.20.10:FF:000006">
    <property type="entry name" value="Glutamine--fructose-6-phosphate aminotransferase [isomerizing]"/>
    <property type="match status" value="1"/>
</dbReference>
<comment type="subcellular location">
    <subcellularLocation>
        <location evidence="2 10">Cytoplasm</location>
    </subcellularLocation>
</comment>
<dbReference type="InterPro" id="IPR035490">
    <property type="entry name" value="GlmS/FrlB_SIS"/>
</dbReference>
<evidence type="ECO:0000313" key="14">
    <source>
        <dbReference type="Proteomes" id="UP000634668"/>
    </source>
</evidence>
<dbReference type="FunFam" id="3.40.50.10490:FF:000001">
    <property type="entry name" value="Glutamine--fructose-6-phosphate aminotransferase [isomerizing]"/>
    <property type="match status" value="1"/>
</dbReference>
<dbReference type="InterPro" id="IPR017932">
    <property type="entry name" value="GATase_2_dom"/>
</dbReference>
<dbReference type="GO" id="GO:0006487">
    <property type="term" value="P:protein N-linked glycosylation"/>
    <property type="evidence" value="ECO:0007669"/>
    <property type="project" value="TreeGrafter"/>
</dbReference>
<dbReference type="GO" id="GO:0005975">
    <property type="term" value="P:carbohydrate metabolic process"/>
    <property type="evidence" value="ECO:0007669"/>
    <property type="project" value="UniProtKB-UniRule"/>
</dbReference>
<evidence type="ECO:0000313" key="13">
    <source>
        <dbReference type="EMBL" id="GGW49237.1"/>
    </source>
</evidence>
<evidence type="ECO:0000256" key="3">
    <source>
        <dbReference type="ARBA" id="ARBA00012916"/>
    </source>
</evidence>
<evidence type="ECO:0000256" key="10">
    <source>
        <dbReference type="HAMAP-Rule" id="MF_00164"/>
    </source>
</evidence>
<feature type="active site" description="Nucleophile; for GATase activity" evidence="10">
    <location>
        <position position="2"/>
    </location>
</feature>
<evidence type="ECO:0000259" key="12">
    <source>
        <dbReference type="PROSITE" id="PS51464"/>
    </source>
</evidence>
<dbReference type="GO" id="GO:0046349">
    <property type="term" value="P:amino sugar biosynthetic process"/>
    <property type="evidence" value="ECO:0007669"/>
    <property type="project" value="UniProtKB-ARBA"/>
</dbReference>
<evidence type="ECO:0000256" key="4">
    <source>
        <dbReference type="ARBA" id="ARBA00016090"/>
    </source>
</evidence>
<dbReference type="CDD" id="cd05009">
    <property type="entry name" value="SIS_GlmS_GlmD_2"/>
    <property type="match status" value="1"/>
</dbReference>
<keyword evidence="6 10" id="KW-0032">Aminotransferase</keyword>
<keyword evidence="7 10" id="KW-0808">Transferase</keyword>
<feature type="active site" description="For Fru-6P isomerization activity" evidence="10">
    <location>
        <position position="610"/>
    </location>
</feature>
<dbReference type="NCBIfam" id="NF001484">
    <property type="entry name" value="PRK00331.1"/>
    <property type="match status" value="1"/>
</dbReference>
<sequence>MCGIVGYIGYRDAYPIIVKGLQRLEYRGYDSAGIALYDGQDINLSKTKGKVDDLKKKAESSMSLKGTLGIGHTRWATHGVPNDINSHPHYSNSGDLVIIHNGIIENYDSIKKELINRGYTFSSDTDTEVLINLIEEVKKKENVKLGHAVQIALNQVVGAYAIAVIDKQKPDEIVVAKLGSPLAIGIGENEFFIASDASPFIEFTNNAVYLEDEEMAIIRIGKEIKLRKIKDNSIAYPSIQELQLNLEEIEKGGFEHFMLKEIYEQPRAILDTYRGRLLAKEGIIKMAGIDENLEKFLNANRIIIVACGTSWHAGLVAEYIFEDLARIPVEVEYASEFRYRNPVVTENDVLIAISQSGETADTLAAIKLAKEKGAFVFGVCNVVGSSIARETDAGAYTHAGPEIGVASTKAFTTQITVLTLLALKLAKAKGVFNSTRFHEYLTELEQIPAKVEEALLTNPLVEIIANVYKDSPNCLYLGRGYNFPVALEGALKLKEISYIHAEGYPAAEMKHGPIALIDEHMPVVIIATSKGHYEKIVSNIQEIKSRKGKIIAVVTQGDVQVRELADHVIEVPETLENLTPLLTTIPLQLLSYHIAVMRGCNVDQPRNLAKSVTVE</sequence>
<dbReference type="EC" id="2.6.1.16" evidence="3 10"/>
<feature type="domain" description="Glutamine amidotransferase type-2" evidence="11">
    <location>
        <begin position="2"/>
        <end position="221"/>
    </location>
</feature>
<dbReference type="HAMAP" id="MF_00164">
    <property type="entry name" value="GlmS"/>
    <property type="match status" value="1"/>
</dbReference>
<dbReference type="Gene3D" id="3.60.20.10">
    <property type="entry name" value="Glutamine Phosphoribosylpyrophosphate, subunit 1, domain 1"/>
    <property type="match status" value="1"/>
</dbReference>
<comment type="caution">
    <text evidence="13">The sequence shown here is derived from an EMBL/GenBank/DDBJ whole genome shotgun (WGS) entry which is preliminary data.</text>
</comment>
<evidence type="ECO:0000256" key="7">
    <source>
        <dbReference type="ARBA" id="ARBA00022679"/>
    </source>
</evidence>
<gene>
    <name evidence="10 13" type="primary">glmS</name>
    <name evidence="13" type="ORF">GCM10007383_36500</name>
</gene>
<name>A0A918MRC1_9FLAO</name>
<dbReference type="GO" id="GO:0097367">
    <property type="term" value="F:carbohydrate derivative binding"/>
    <property type="evidence" value="ECO:0007669"/>
    <property type="project" value="InterPro"/>
</dbReference>
<dbReference type="CDD" id="cd00714">
    <property type="entry name" value="GFAT"/>
    <property type="match status" value="1"/>
</dbReference>
<dbReference type="GO" id="GO:0004360">
    <property type="term" value="F:glutamine-fructose-6-phosphate transaminase (isomerizing) activity"/>
    <property type="evidence" value="ECO:0007669"/>
    <property type="project" value="UniProtKB-UniRule"/>
</dbReference>
<dbReference type="PROSITE" id="PS51464">
    <property type="entry name" value="SIS"/>
    <property type="match status" value="2"/>
</dbReference>
<dbReference type="InterPro" id="IPR046348">
    <property type="entry name" value="SIS_dom_sf"/>
</dbReference>
<dbReference type="Gene3D" id="3.40.50.10490">
    <property type="entry name" value="Glucose-6-phosphate isomerase like protein, domain 1"/>
    <property type="match status" value="2"/>
</dbReference>
<evidence type="ECO:0000259" key="11">
    <source>
        <dbReference type="PROSITE" id="PS51278"/>
    </source>
</evidence>
<accession>A0A918MRC1</accession>
<evidence type="ECO:0000256" key="1">
    <source>
        <dbReference type="ARBA" id="ARBA00001031"/>
    </source>
</evidence>
<dbReference type="NCBIfam" id="TIGR01135">
    <property type="entry name" value="glmS"/>
    <property type="match status" value="1"/>
</dbReference>
<reference evidence="13" key="1">
    <citation type="journal article" date="2014" name="Int. J. Syst. Evol. Microbiol.">
        <title>Complete genome sequence of Corynebacterium casei LMG S-19264T (=DSM 44701T), isolated from a smear-ripened cheese.</title>
        <authorList>
            <consortium name="US DOE Joint Genome Institute (JGI-PGF)"/>
            <person name="Walter F."/>
            <person name="Albersmeier A."/>
            <person name="Kalinowski J."/>
            <person name="Ruckert C."/>
        </authorList>
    </citation>
    <scope>NUCLEOTIDE SEQUENCE</scope>
    <source>
        <strain evidence="13">KCTC 12113</strain>
    </source>
</reference>
<keyword evidence="5 10" id="KW-0963">Cytoplasm</keyword>
<dbReference type="Pfam" id="PF01380">
    <property type="entry name" value="SIS"/>
    <property type="match status" value="2"/>
</dbReference>
<dbReference type="InterPro" id="IPR001347">
    <property type="entry name" value="SIS_dom"/>
</dbReference>
<evidence type="ECO:0000256" key="9">
    <source>
        <dbReference type="ARBA" id="ARBA00022962"/>
    </source>
</evidence>
<dbReference type="Proteomes" id="UP000634668">
    <property type="component" value="Unassembled WGS sequence"/>
</dbReference>
<dbReference type="Pfam" id="PF13522">
    <property type="entry name" value="GATase_6"/>
    <property type="match status" value="1"/>
</dbReference>
<evidence type="ECO:0000256" key="8">
    <source>
        <dbReference type="ARBA" id="ARBA00022737"/>
    </source>
</evidence>
<feature type="initiator methionine" description="Removed" evidence="10">
    <location>
        <position position="1"/>
    </location>
</feature>
<organism evidence="13 14">
    <name type="scientific">Arenibacter certesii</name>
    <dbReference type="NCBI Taxonomy" id="228955"/>
    <lineage>
        <taxon>Bacteria</taxon>
        <taxon>Pseudomonadati</taxon>
        <taxon>Bacteroidota</taxon>
        <taxon>Flavobacteriia</taxon>
        <taxon>Flavobacteriales</taxon>
        <taxon>Flavobacteriaceae</taxon>
        <taxon>Arenibacter</taxon>
    </lineage>
</organism>
<proteinExistence type="inferred from homology"/>
<keyword evidence="9" id="KW-0315">Glutamine amidotransferase</keyword>
<dbReference type="InterPro" id="IPR029055">
    <property type="entry name" value="Ntn_hydrolases_N"/>
</dbReference>
<dbReference type="InterPro" id="IPR005855">
    <property type="entry name" value="GFAT"/>
</dbReference>
<comment type="subunit">
    <text evidence="10">Homodimer.</text>
</comment>
<dbReference type="EMBL" id="BMWP01000039">
    <property type="protein sequence ID" value="GGW49237.1"/>
    <property type="molecule type" value="Genomic_DNA"/>
</dbReference>
<keyword evidence="8" id="KW-0677">Repeat</keyword>
<dbReference type="CDD" id="cd05008">
    <property type="entry name" value="SIS_GlmS_GlmD_1"/>
    <property type="match status" value="1"/>
</dbReference>
<feature type="domain" description="SIS" evidence="12">
    <location>
        <begin position="464"/>
        <end position="605"/>
    </location>
</feature>